<dbReference type="InterPro" id="IPR051608">
    <property type="entry name" value="RQC_Subunit_NEMF"/>
</dbReference>
<dbReference type="GO" id="GO:1990112">
    <property type="term" value="C:RQC complex"/>
    <property type="evidence" value="ECO:0007669"/>
    <property type="project" value="TreeGrafter"/>
</dbReference>
<protein>
    <recommendedName>
        <fullName evidence="2">NFACT RNA-binding domain-containing protein</fullName>
    </recommendedName>
</protein>
<dbReference type="Pfam" id="PF05670">
    <property type="entry name" value="NFACT-R_1"/>
    <property type="match status" value="1"/>
</dbReference>
<comment type="caution">
    <text evidence="3">The sequence shown here is derived from an EMBL/GenBank/DDBJ whole genome shotgun (WGS) entry which is preliminary data.</text>
</comment>
<dbReference type="Pfam" id="PF05833">
    <property type="entry name" value="NFACT_N"/>
    <property type="match status" value="1"/>
</dbReference>
<name>A0A3D8Y8C1_9BACT</name>
<dbReference type="Proteomes" id="UP000256373">
    <property type="component" value="Unassembled WGS sequence"/>
</dbReference>
<dbReference type="PANTHER" id="PTHR15239">
    <property type="entry name" value="NUCLEAR EXPORT MEDIATOR FACTOR NEMF"/>
    <property type="match status" value="1"/>
</dbReference>
<keyword evidence="4" id="KW-1185">Reference proteome</keyword>
<dbReference type="EMBL" id="QNUL01000015">
    <property type="protein sequence ID" value="REA59459.1"/>
    <property type="molecule type" value="Genomic_DNA"/>
</dbReference>
<evidence type="ECO:0000313" key="4">
    <source>
        <dbReference type="Proteomes" id="UP000256373"/>
    </source>
</evidence>
<dbReference type="InterPro" id="IPR008532">
    <property type="entry name" value="NFACT_RNA-bd"/>
</dbReference>
<sequence length="525" mass="60034">MHQNYYFLKKLVPRLNKELTGKLLVETFSQEKDELVLVFANAYSEDSLENPFFIKAMMRSDFSSLSFPEKFDRARKNSVNLFARFEGLRIASVATFQNERAFAVNFENGNTLVFKMYGNRSNLIAFDSHGAVSEVFNNKLGADHQLTLHDFNRPIEQSFEAYVEQNLRHEALFPTFGKQINNYLKAQLSEATEPEARWEIIQSVLAELNNDTFYLVQYEHVTALSFLPLGEVKATYTDPIEALNAFYYAFIRLTGIEKEKGEIIRILNKRLRQTESFLENTFSKLVELESAIRNDELANIIMANLHQIPARAESVELYDFYRDQPIRIKLKKDLTPQKNAEGYYRKSKNEKIEIDRLNENLAAREEEKIQIAGHLASINTIELLRELRTYIKANGLTGAAPKGSVPAAELFKKVEYMGYVILVGRNAKNNDLLTRQYASKEDLWLHARDVSGSHVVIKKQPGKNFPAPVIERAAELAAFYSKRKNDSLCPVIVTAKKYVRKLKGMPEGAVTIDKEDVVMVVAKGE</sequence>
<evidence type="ECO:0000313" key="3">
    <source>
        <dbReference type="EMBL" id="REA59459.1"/>
    </source>
</evidence>
<evidence type="ECO:0000256" key="1">
    <source>
        <dbReference type="SAM" id="Coils"/>
    </source>
</evidence>
<dbReference type="PANTHER" id="PTHR15239:SF6">
    <property type="entry name" value="RIBOSOME QUALITY CONTROL COMPLEX SUBUNIT NEMF"/>
    <property type="match status" value="1"/>
</dbReference>
<dbReference type="GO" id="GO:0072344">
    <property type="term" value="P:rescue of stalled ribosome"/>
    <property type="evidence" value="ECO:0007669"/>
    <property type="project" value="TreeGrafter"/>
</dbReference>
<feature type="coiled-coil region" evidence="1">
    <location>
        <begin position="340"/>
        <end position="367"/>
    </location>
</feature>
<evidence type="ECO:0000259" key="2">
    <source>
        <dbReference type="Pfam" id="PF05670"/>
    </source>
</evidence>
<accession>A0A3D8Y8C1</accession>
<dbReference type="GO" id="GO:0000049">
    <property type="term" value="F:tRNA binding"/>
    <property type="evidence" value="ECO:0007669"/>
    <property type="project" value="TreeGrafter"/>
</dbReference>
<reference evidence="3 4" key="1">
    <citation type="submission" date="2018-07" db="EMBL/GenBank/DDBJ databases">
        <title>Dyadobacter roseus sp. nov., isolated from rose rhizosphere soil.</title>
        <authorList>
            <person name="Chen L."/>
        </authorList>
    </citation>
    <scope>NUCLEOTIDE SEQUENCE [LARGE SCALE GENOMIC DNA]</scope>
    <source>
        <strain evidence="3 4">RS19</strain>
    </source>
</reference>
<organism evidence="3 4">
    <name type="scientific">Dyadobacter luteus</name>
    <dbReference type="NCBI Taxonomy" id="2259619"/>
    <lineage>
        <taxon>Bacteria</taxon>
        <taxon>Pseudomonadati</taxon>
        <taxon>Bacteroidota</taxon>
        <taxon>Cytophagia</taxon>
        <taxon>Cytophagales</taxon>
        <taxon>Spirosomataceae</taxon>
        <taxon>Dyadobacter</taxon>
    </lineage>
</organism>
<feature type="domain" description="NFACT RNA-binding" evidence="2">
    <location>
        <begin position="415"/>
        <end position="513"/>
    </location>
</feature>
<dbReference type="Gene3D" id="2.30.310.10">
    <property type="entry name" value="ibrinogen binding protein from staphylococcus aureus domain"/>
    <property type="match status" value="1"/>
</dbReference>
<proteinExistence type="predicted"/>
<dbReference type="OrthoDB" id="9766163at2"/>
<gene>
    <name evidence="3" type="ORF">DSL64_17560</name>
</gene>
<dbReference type="GO" id="GO:0043023">
    <property type="term" value="F:ribosomal large subunit binding"/>
    <property type="evidence" value="ECO:0007669"/>
    <property type="project" value="TreeGrafter"/>
</dbReference>
<keyword evidence="1" id="KW-0175">Coiled coil</keyword>
<dbReference type="RefSeq" id="WP_115832232.1">
    <property type="nucleotide sequence ID" value="NZ_QNUL01000015.1"/>
</dbReference>
<dbReference type="AlphaFoldDB" id="A0A3D8Y8C1"/>